<reference evidence="5 6" key="1">
    <citation type="submission" date="2018-06" db="EMBL/GenBank/DDBJ databases">
        <title>Comparative genomics reveals the genomic features of Rhizophagus irregularis, R. cerebriforme, R. diaphanum and Gigaspora rosea, and their symbiotic lifestyle signature.</title>
        <authorList>
            <person name="Morin E."/>
            <person name="San Clemente H."/>
            <person name="Chen E.C.H."/>
            <person name="De La Providencia I."/>
            <person name="Hainaut M."/>
            <person name="Kuo A."/>
            <person name="Kohler A."/>
            <person name="Murat C."/>
            <person name="Tang N."/>
            <person name="Roy S."/>
            <person name="Loubradou J."/>
            <person name="Henrissat B."/>
            <person name="Grigoriev I.V."/>
            <person name="Corradi N."/>
            <person name="Roux C."/>
            <person name="Martin F.M."/>
        </authorList>
    </citation>
    <scope>NUCLEOTIDE SEQUENCE [LARGE SCALE GENOMIC DNA]</scope>
    <source>
        <strain evidence="5 6">DAOM 227022</strain>
    </source>
</reference>
<evidence type="ECO:0000256" key="3">
    <source>
        <dbReference type="PIRSR" id="PIRSR602401-1"/>
    </source>
</evidence>
<dbReference type="AlphaFoldDB" id="A0A397S729"/>
<evidence type="ECO:0000313" key="5">
    <source>
        <dbReference type="EMBL" id="RIA80496.1"/>
    </source>
</evidence>
<evidence type="ECO:0000256" key="2">
    <source>
        <dbReference type="ARBA" id="ARBA00023004"/>
    </source>
</evidence>
<dbReference type="InterPro" id="IPR017972">
    <property type="entry name" value="Cyt_P450_CS"/>
</dbReference>
<keyword evidence="4" id="KW-0560">Oxidoreductase</keyword>
<dbReference type="EMBL" id="QKYT01000955">
    <property type="protein sequence ID" value="RIA80496.1"/>
    <property type="molecule type" value="Genomic_DNA"/>
</dbReference>
<dbReference type="CDD" id="cd00302">
    <property type="entry name" value="cytochrome_P450"/>
    <property type="match status" value="1"/>
</dbReference>
<keyword evidence="4" id="KW-0503">Monooxygenase</keyword>
<feature type="binding site" description="axial binding residue" evidence="3">
    <location>
        <position position="493"/>
    </location>
    <ligand>
        <name>heme</name>
        <dbReference type="ChEBI" id="CHEBI:30413"/>
    </ligand>
    <ligandPart>
        <name>Fe</name>
        <dbReference type="ChEBI" id="CHEBI:18248"/>
    </ligandPart>
</feature>
<organism evidence="5 6">
    <name type="scientific">Glomus cerebriforme</name>
    <dbReference type="NCBI Taxonomy" id="658196"/>
    <lineage>
        <taxon>Eukaryota</taxon>
        <taxon>Fungi</taxon>
        <taxon>Fungi incertae sedis</taxon>
        <taxon>Mucoromycota</taxon>
        <taxon>Glomeromycotina</taxon>
        <taxon>Glomeromycetes</taxon>
        <taxon>Glomerales</taxon>
        <taxon>Glomeraceae</taxon>
        <taxon>Glomus</taxon>
    </lineage>
</organism>
<gene>
    <name evidence="5" type="ORF">C1645_792423</name>
</gene>
<dbReference type="Pfam" id="PF00067">
    <property type="entry name" value="p450"/>
    <property type="match status" value="1"/>
</dbReference>
<dbReference type="GO" id="GO:0004497">
    <property type="term" value="F:monooxygenase activity"/>
    <property type="evidence" value="ECO:0007669"/>
    <property type="project" value="UniProtKB-KW"/>
</dbReference>
<dbReference type="PANTHER" id="PTHR24301:SF2">
    <property type="entry name" value="THROMBOXANE-A SYNTHASE"/>
    <property type="match status" value="1"/>
</dbReference>
<dbReference type="InterPro" id="IPR001128">
    <property type="entry name" value="Cyt_P450"/>
</dbReference>
<comment type="caution">
    <text evidence="5">The sequence shown here is derived from an EMBL/GenBank/DDBJ whole genome shotgun (WGS) entry which is preliminary data.</text>
</comment>
<dbReference type="OrthoDB" id="2789670at2759"/>
<accession>A0A397S729</accession>
<keyword evidence="3 4" id="KW-0349">Heme</keyword>
<dbReference type="PANTHER" id="PTHR24301">
    <property type="entry name" value="THROMBOXANE-A SYNTHASE"/>
    <property type="match status" value="1"/>
</dbReference>
<sequence length="547" mass="64780">MISKIIFSFRISDIFSLSIIFIIIYVTQYYYRYFTRPNPLPGPFPLPILGNIHQKGSLSRKDWLMSLHKKYGDMFEINLTGLRFIVLCKPDLIKNMIVPSTKTKYPINFQPSERLREYGLNGLGVANNNDFKSWRYNRQFFSQAMMAPSFNYQAIEWTNELWNEMESYWNNLGENQELDLIKWMHRFTNEMIFRISTGIKRDVVASYYKEILLKNNIIISLNEDEKRKIEESENFIQSIEIFMKGITHFFMFNKFIRHYVPFIREKTISLLKNKDYLFDKIYDIIKKRRIEIENTPLDQPLRHDMLTTYITANTPRDINNVKHADVDLLRPMTDDEIFGNLLDAVAGGTDTTANVFCFIVYYLGQYPEVKKRLRQELDAVLGNDFTKPVAYKDLDQLHYCDAVIKEITRVCPIAFTIGRVNVEKDEVGGFNWPEYTKFSIFYFAIMRHKNYWTDPEKFDPDRFYNIEENNKYLLEKEHVKSAFSMFGMGIRICPGRKLAMIELKCLISLIYRKYDLELVDKNAPLNHSANFAANCNELIVKLKKRKF</sequence>
<evidence type="ECO:0000256" key="1">
    <source>
        <dbReference type="ARBA" id="ARBA00022723"/>
    </source>
</evidence>
<dbReference type="SUPFAM" id="SSF48264">
    <property type="entry name" value="Cytochrome P450"/>
    <property type="match status" value="1"/>
</dbReference>
<evidence type="ECO:0000256" key="4">
    <source>
        <dbReference type="RuleBase" id="RU000461"/>
    </source>
</evidence>
<dbReference type="GO" id="GO:0016705">
    <property type="term" value="F:oxidoreductase activity, acting on paired donors, with incorporation or reduction of molecular oxygen"/>
    <property type="evidence" value="ECO:0007669"/>
    <property type="project" value="InterPro"/>
</dbReference>
<keyword evidence="1 3" id="KW-0479">Metal-binding</keyword>
<dbReference type="PROSITE" id="PS00086">
    <property type="entry name" value="CYTOCHROME_P450"/>
    <property type="match status" value="1"/>
</dbReference>
<dbReference type="GO" id="GO:0005506">
    <property type="term" value="F:iron ion binding"/>
    <property type="evidence" value="ECO:0007669"/>
    <property type="project" value="InterPro"/>
</dbReference>
<dbReference type="PRINTS" id="PR00463">
    <property type="entry name" value="EP450I"/>
</dbReference>
<comment type="cofactor">
    <cofactor evidence="3">
        <name>heme</name>
        <dbReference type="ChEBI" id="CHEBI:30413"/>
    </cofactor>
</comment>
<comment type="similarity">
    <text evidence="4">Belongs to the cytochrome P450 family.</text>
</comment>
<keyword evidence="2 3" id="KW-0408">Iron</keyword>
<name>A0A397S729_9GLOM</name>
<dbReference type="STRING" id="658196.A0A397S729"/>
<dbReference type="PRINTS" id="PR00385">
    <property type="entry name" value="P450"/>
</dbReference>
<dbReference type="GO" id="GO:0020037">
    <property type="term" value="F:heme binding"/>
    <property type="evidence" value="ECO:0007669"/>
    <property type="project" value="InterPro"/>
</dbReference>
<dbReference type="Proteomes" id="UP000265703">
    <property type="component" value="Unassembled WGS sequence"/>
</dbReference>
<proteinExistence type="inferred from homology"/>
<dbReference type="InterPro" id="IPR002401">
    <property type="entry name" value="Cyt_P450_E_grp-I"/>
</dbReference>
<dbReference type="Gene3D" id="1.10.630.10">
    <property type="entry name" value="Cytochrome P450"/>
    <property type="match status" value="1"/>
</dbReference>
<dbReference type="InterPro" id="IPR036396">
    <property type="entry name" value="Cyt_P450_sf"/>
</dbReference>
<protein>
    <submittedName>
        <fullName evidence="5">Cytochrome P450</fullName>
    </submittedName>
</protein>
<keyword evidence="6" id="KW-1185">Reference proteome</keyword>
<evidence type="ECO:0000313" key="6">
    <source>
        <dbReference type="Proteomes" id="UP000265703"/>
    </source>
</evidence>